<dbReference type="Proteomes" id="UP001209083">
    <property type="component" value="Chromosome"/>
</dbReference>
<protein>
    <submittedName>
        <fullName evidence="1">YdeI/OmpD-associated family protein</fullName>
    </submittedName>
</protein>
<keyword evidence="2" id="KW-1185">Reference proteome</keyword>
<sequence length="194" mass="21797">MEFAEQSEPEVLVVADAAAWREWLDDHEGVSDGIWLRLAKKGVVTPTSLTYAEALEEALCSGWIDGQRKSHDETTFRQRFTPRRARSMWSKRNVDHVARLLEQGRMRARGLSEVEAAEGDGRWDRAYAGAASAAVPDDLVAALEARAGAWQRFTALGGQERYAILHQLMTAPNDQTRARRLERFVEQLSDSEQG</sequence>
<proteinExistence type="predicted"/>
<dbReference type="Pfam" id="PF13376">
    <property type="entry name" value="OmdA"/>
    <property type="match status" value="1"/>
</dbReference>
<reference evidence="1 2" key="1">
    <citation type="submission" date="2023-05" db="EMBL/GenBank/DDBJ databases">
        <title>Lithophilousrod everest ZFBP1038 complete genpme.</title>
        <authorList>
            <person name="Tian M."/>
        </authorList>
    </citation>
    <scope>NUCLEOTIDE SEQUENCE [LARGE SCALE GENOMIC DNA]</scope>
    <source>
        <strain evidence="1 2">ZFBP1038</strain>
    </source>
</reference>
<gene>
    <name evidence="1" type="ORF">LWF01_17020</name>
</gene>
<dbReference type="RefSeq" id="WP_349638564.1">
    <property type="nucleotide sequence ID" value="NZ_CP090958.1"/>
</dbReference>
<dbReference type="EMBL" id="CP090958">
    <property type="protein sequence ID" value="WGW11773.1"/>
    <property type="molecule type" value="Genomic_DNA"/>
</dbReference>
<accession>A0ABY8QS10</accession>
<evidence type="ECO:0000313" key="2">
    <source>
        <dbReference type="Proteomes" id="UP001209083"/>
    </source>
</evidence>
<name>A0ABY8QS10_9MICO</name>
<organism evidence="1 2">
    <name type="scientific">Saxibacter everestensis</name>
    <dbReference type="NCBI Taxonomy" id="2909229"/>
    <lineage>
        <taxon>Bacteria</taxon>
        <taxon>Bacillati</taxon>
        <taxon>Actinomycetota</taxon>
        <taxon>Actinomycetes</taxon>
        <taxon>Micrococcales</taxon>
        <taxon>Brevibacteriaceae</taxon>
        <taxon>Saxibacter</taxon>
    </lineage>
</organism>
<evidence type="ECO:0000313" key="1">
    <source>
        <dbReference type="EMBL" id="WGW11773.1"/>
    </source>
</evidence>